<dbReference type="AlphaFoldDB" id="A0A397IGI5"/>
<evidence type="ECO:0000256" key="1">
    <source>
        <dbReference type="SAM" id="MobiDB-lite"/>
    </source>
</evidence>
<evidence type="ECO:0000313" key="3">
    <source>
        <dbReference type="EMBL" id="RLL98879.1"/>
    </source>
</evidence>
<evidence type="ECO:0000313" key="4">
    <source>
        <dbReference type="Proteomes" id="UP000215289"/>
    </source>
</evidence>
<evidence type="ECO:0000256" key="2">
    <source>
        <dbReference type="SAM" id="Phobius"/>
    </source>
</evidence>
<keyword evidence="4" id="KW-1185">Reference proteome</keyword>
<proteinExistence type="predicted"/>
<dbReference type="EMBL" id="NIDN02000043">
    <property type="protein sequence ID" value="RLL98879.1"/>
    <property type="molecule type" value="Genomic_DNA"/>
</dbReference>
<keyword evidence="2" id="KW-0472">Membrane</keyword>
<gene>
    <name evidence="3" type="ORF">CFD26_107302</name>
</gene>
<accession>A0A397IGI5</accession>
<organism evidence="3 4">
    <name type="scientific">Aspergillus turcosus</name>
    <dbReference type="NCBI Taxonomy" id="1245748"/>
    <lineage>
        <taxon>Eukaryota</taxon>
        <taxon>Fungi</taxon>
        <taxon>Dikarya</taxon>
        <taxon>Ascomycota</taxon>
        <taxon>Pezizomycotina</taxon>
        <taxon>Eurotiomycetes</taxon>
        <taxon>Eurotiomycetidae</taxon>
        <taxon>Eurotiales</taxon>
        <taxon>Aspergillaceae</taxon>
        <taxon>Aspergillus</taxon>
        <taxon>Aspergillus subgen. Fumigati</taxon>
    </lineage>
</organism>
<dbReference type="PANTHER" id="PTHR33604:SF3">
    <property type="entry name" value="OSJNBA0004B13.7 PROTEIN"/>
    <property type="match status" value="1"/>
</dbReference>
<dbReference type="OrthoDB" id="5397682at2759"/>
<keyword evidence="2" id="KW-0812">Transmembrane</keyword>
<comment type="caution">
    <text evidence="3">The sequence shown here is derived from an EMBL/GenBank/DDBJ whole genome shotgun (WGS) entry which is preliminary data.</text>
</comment>
<protein>
    <submittedName>
        <fullName evidence="3">Uncharacterized protein</fullName>
    </submittedName>
</protein>
<dbReference type="PANTHER" id="PTHR33604">
    <property type="entry name" value="OSJNBA0004B13.7 PROTEIN"/>
    <property type="match status" value="1"/>
</dbReference>
<name>A0A397IGI5_9EURO</name>
<reference evidence="3 4" key="1">
    <citation type="submission" date="2018-08" db="EMBL/GenBank/DDBJ databases">
        <title>Draft genome sequences of two Aspergillus turcosus clinical strains isolated from bronchoalveolar lavage fluid: one azole-susceptible and the other azole-resistant.</title>
        <authorList>
            <person name="Parent-Michaud M."/>
            <person name="Dufresne P.J."/>
            <person name="Fournier E."/>
            <person name="Martineau C."/>
            <person name="Moreira S."/>
            <person name="Perkins V."/>
            <person name="De Repentigny L."/>
            <person name="Dufresne S.F."/>
        </authorList>
    </citation>
    <scope>NUCLEOTIDE SEQUENCE [LARGE SCALE GENOMIC DNA]</scope>
    <source>
        <strain evidence="3">HMR AF 1038</strain>
    </source>
</reference>
<keyword evidence="2" id="KW-1133">Transmembrane helix</keyword>
<dbReference type="STRING" id="1245748.A0A397IGI5"/>
<sequence length="754" mass="85651">MVKADVVASNSELWALIEDSLVWLAEMALVENPLRFHRQRNLQLPQAAINCVLITTTTRPSSLLQCTSRILKLLWGYLSYVYSMLPSKRPYLADEELGKKDDDHRPRTGRKPLWRAKQWRAPRPRRLIIGIIVLYLVYLFFKNMPTDLPPAVERLHPGFTQARQSSGKSQPPPMPSSVTPAKGPPPRADSHKNIKEDFYYEGEIRFNALARTLQRFWKPPTRHGGSISRAVVFAGSNLRSVSDLLPLACRMADQKMNEVHFVLMGRDDVSIEGIQRVNGINEVDCPIVWHDGRPDYAQWSTETRMERAVTAGLDYVHIYTRSQVLITQGESWEDRFFTEGVARKISKSEVTHISLPTAARNIMWISMLDSDALKAWNDVHVEILIQAPSESSGSLIRLIRSLEAADYLGSIPSLTIELPSRVDPQLLRFLQKLKWPPQTSSTVTLRRRIQSHYLTAVEASLRIVEAFYPRNPNVTHVLLLAQEAELAPSFYHFLKYTTLKYKHSAPTKRTASKLLGISLELPTSRPTDNEPFTPPKVETDIQKSQQLDGETLPLFLWQAPNSHAALYFGDGWADFHTFLTDRLALHQPTSEKSTHEKSISKRYPAVMEYLLELIRARGYYLLYPAFPDSGTFTLATVHSELSQPPEEFLQDDQADSTMTLGPSINQMVSAEKPLDQASTLMPLLDRFSLTLPDLSSLPLLSYRGEELSDLMYSQDTEEYAKKFAIRYGGCHESDLTDDSIPTRLFCLRERADGE</sequence>
<feature type="transmembrane region" description="Helical" evidence="2">
    <location>
        <begin position="124"/>
        <end position="141"/>
    </location>
</feature>
<feature type="region of interest" description="Disordered" evidence="1">
    <location>
        <begin position="161"/>
        <end position="192"/>
    </location>
</feature>
<dbReference type="Proteomes" id="UP000215289">
    <property type="component" value="Unassembled WGS sequence"/>
</dbReference>